<evidence type="ECO:0000313" key="12">
    <source>
        <dbReference type="Proteomes" id="UP000585721"/>
    </source>
</evidence>
<dbReference type="InterPro" id="IPR012340">
    <property type="entry name" value="NA-bd_OB-fold"/>
</dbReference>
<dbReference type="HAMAP" id="MF_01895">
    <property type="entry name" value="RNase_R"/>
    <property type="match status" value="1"/>
</dbReference>
<dbReference type="InterPro" id="IPR004476">
    <property type="entry name" value="RNase_II/RNase_R"/>
</dbReference>
<dbReference type="RefSeq" id="WP_188025971.1">
    <property type="nucleotide sequence ID" value="NZ_JACHGR010000003.1"/>
</dbReference>
<keyword evidence="7 8" id="KW-0694">RNA-binding</keyword>
<dbReference type="Pfam" id="PF08461">
    <property type="entry name" value="WHD_RNase_R"/>
    <property type="match status" value="1"/>
</dbReference>
<keyword evidence="3 8" id="KW-0963">Cytoplasm</keyword>
<evidence type="ECO:0000256" key="5">
    <source>
        <dbReference type="ARBA" id="ARBA00022801"/>
    </source>
</evidence>
<dbReference type="NCBIfam" id="TIGR02063">
    <property type="entry name" value="RNase_R"/>
    <property type="match status" value="1"/>
</dbReference>
<proteinExistence type="inferred from homology"/>
<feature type="region of interest" description="Disordered" evidence="9">
    <location>
        <begin position="743"/>
        <end position="809"/>
    </location>
</feature>
<dbReference type="PROSITE" id="PS50126">
    <property type="entry name" value="S1"/>
    <property type="match status" value="1"/>
</dbReference>
<evidence type="ECO:0000256" key="4">
    <source>
        <dbReference type="ARBA" id="ARBA00022722"/>
    </source>
</evidence>
<protein>
    <recommendedName>
        <fullName evidence="8">Ribonuclease R</fullName>
        <shortName evidence="8">RNase R</shortName>
        <ecNumber evidence="8">3.1.13.1</ecNumber>
    </recommendedName>
</protein>
<dbReference type="InterPro" id="IPR011129">
    <property type="entry name" value="CSD"/>
</dbReference>
<dbReference type="InterPro" id="IPR003029">
    <property type="entry name" value="S1_domain"/>
</dbReference>
<dbReference type="EMBL" id="JACHGR010000003">
    <property type="protein sequence ID" value="MBB6055199.1"/>
    <property type="molecule type" value="Genomic_DNA"/>
</dbReference>
<evidence type="ECO:0000256" key="1">
    <source>
        <dbReference type="ARBA" id="ARBA00001849"/>
    </source>
</evidence>
<evidence type="ECO:0000256" key="3">
    <source>
        <dbReference type="ARBA" id="ARBA00022490"/>
    </source>
</evidence>
<dbReference type="SMART" id="SM00955">
    <property type="entry name" value="RNB"/>
    <property type="match status" value="1"/>
</dbReference>
<dbReference type="Pfam" id="PF08206">
    <property type="entry name" value="OB_RNB"/>
    <property type="match status" value="1"/>
</dbReference>
<dbReference type="GO" id="GO:0006402">
    <property type="term" value="P:mRNA catabolic process"/>
    <property type="evidence" value="ECO:0007669"/>
    <property type="project" value="TreeGrafter"/>
</dbReference>
<dbReference type="AlphaFoldDB" id="A0A841GB96"/>
<dbReference type="EC" id="3.1.13.1" evidence="8"/>
<dbReference type="InterPro" id="IPR013223">
    <property type="entry name" value="RNase_B_OB_dom"/>
</dbReference>
<dbReference type="InterPro" id="IPR013668">
    <property type="entry name" value="RNase_R_HTH_12"/>
</dbReference>
<evidence type="ECO:0000256" key="9">
    <source>
        <dbReference type="SAM" id="MobiDB-lite"/>
    </source>
</evidence>
<comment type="caution">
    <text evidence="11">The sequence shown here is derived from an EMBL/GenBank/DDBJ whole genome shotgun (WGS) entry which is preliminary data.</text>
</comment>
<reference evidence="11 12" key="1">
    <citation type="submission" date="2020-08" db="EMBL/GenBank/DDBJ databases">
        <title>Genomic Encyclopedia of Type Strains, Phase IV (KMG-IV): sequencing the most valuable type-strain genomes for metagenomic binning, comparative biology and taxonomic classification.</title>
        <authorList>
            <person name="Goeker M."/>
        </authorList>
    </citation>
    <scope>NUCLEOTIDE SEQUENCE [LARGE SCALE GENOMIC DNA]</scope>
    <source>
        <strain evidence="11 12">DSM 22975</strain>
    </source>
</reference>
<keyword evidence="6 8" id="KW-0269">Exonuclease</keyword>
<dbReference type="GO" id="GO:0008859">
    <property type="term" value="F:exoribonuclease II activity"/>
    <property type="evidence" value="ECO:0007669"/>
    <property type="project" value="UniProtKB-UniRule"/>
</dbReference>
<comment type="similarity">
    <text evidence="8">Belongs to the RNR ribonuclease family. RNase R subfamily.</text>
</comment>
<accession>A0A841GB96</accession>
<dbReference type="PANTHER" id="PTHR23355:SF9">
    <property type="entry name" value="DIS3-LIKE EXONUCLEASE 2"/>
    <property type="match status" value="1"/>
</dbReference>
<evidence type="ECO:0000256" key="2">
    <source>
        <dbReference type="ARBA" id="ARBA00004496"/>
    </source>
</evidence>
<dbReference type="SMART" id="SM00316">
    <property type="entry name" value="S1"/>
    <property type="match status" value="1"/>
</dbReference>
<dbReference type="Pfam" id="PF00575">
    <property type="entry name" value="S1"/>
    <property type="match status" value="1"/>
</dbReference>
<evidence type="ECO:0000256" key="7">
    <source>
        <dbReference type="ARBA" id="ARBA00022884"/>
    </source>
</evidence>
<dbReference type="InterPro" id="IPR050180">
    <property type="entry name" value="RNR_Ribonuclease"/>
</dbReference>
<evidence type="ECO:0000313" key="11">
    <source>
        <dbReference type="EMBL" id="MBB6055199.1"/>
    </source>
</evidence>
<gene>
    <name evidence="8" type="primary">rnr</name>
    <name evidence="11" type="ORF">HNR75_001081</name>
</gene>
<dbReference type="SUPFAM" id="SSF50249">
    <property type="entry name" value="Nucleic acid-binding proteins"/>
    <property type="match status" value="4"/>
</dbReference>
<comment type="catalytic activity">
    <reaction evidence="1 8">
        <text>Exonucleolytic cleavage in the 3'- to 5'-direction to yield nucleoside 5'-phosphates.</text>
        <dbReference type="EC" id="3.1.13.1"/>
    </reaction>
</comment>
<dbReference type="GO" id="GO:0005829">
    <property type="term" value="C:cytosol"/>
    <property type="evidence" value="ECO:0007669"/>
    <property type="project" value="TreeGrafter"/>
</dbReference>
<dbReference type="InterPro" id="IPR011805">
    <property type="entry name" value="RNase_R"/>
</dbReference>
<keyword evidence="12" id="KW-1185">Reference proteome</keyword>
<keyword evidence="4 8" id="KW-0540">Nuclease</keyword>
<feature type="compositionally biased region" description="Basic and acidic residues" evidence="9">
    <location>
        <begin position="784"/>
        <end position="797"/>
    </location>
</feature>
<dbReference type="PANTHER" id="PTHR23355">
    <property type="entry name" value="RIBONUCLEASE"/>
    <property type="match status" value="1"/>
</dbReference>
<keyword evidence="5 8" id="KW-0378">Hydrolase</keyword>
<organism evidence="11 12">
    <name type="scientific">Tolumonas osonensis</name>
    <dbReference type="NCBI Taxonomy" id="675874"/>
    <lineage>
        <taxon>Bacteria</taxon>
        <taxon>Pseudomonadati</taxon>
        <taxon>Pseudomonadota</taxon>
        <taxon>Gammaproteobacteria</taxon>
        <taxon>Aeromonadales</taxon>
        <taxon>Aeromonadaceae</taxon>
        <taxon>Tolumonas</taxon>
    </lineage>
</organism>
<dbReference type="NCBIfam" id="NF008648">
    <property type="entry name" value="PRK11642.1"/>
    <property type="match status" value="1"/>
</dbReference>
<dbReference type="InterPro" id="IPR022966">
    <property type="entry name" value="RNase_II/R_CS"/>
</dbReference>
<name>A0A841GB96_9GAMM</name>
<evidence type="ECO:0000256" key="8">
    <source>
        <dbReference type="HAMAP-Rule" id="MF_01895"/>
    </source>
</evidence>
<dbReference type="InterPro" id="IPR040476">
    <property type="entry name" value="CSD2"/>
</dbReference>
<comment type="function">
    <text evidence="8">3'-5' exoribonuclease that releases 5'-nucleoside monophosphates and is involved in maturation of structured RNAs.</text>
</comment>
<evidence type="ECO:0000259" key="10">
    <source>
        <dbReference type="PROSITE" id="PS50126"/>
    </source>
</evidence>
<dbReference type="Proteomes" id="UP000585721">
    <property type="component" value="Unassembled WGS sequence"/>
</dbReference>
<dbReference type="Pfam" id="PF00773">
    <property type="entry name" value="RNB"/>
    <property type="match status" value="1"/>
</dbReference>
<dbReference type="SMART" id="SM00357">
    <property type="entry name" value="CSP"/>
    <property type="match status" value="1"/>
</dbReference>
<comment type="subcellular location">
    <subcellularLocation>
        <location evidence="2 8">Cytoplasm</location>
    </subcellularLocation>
</comment>
<dbReference type="CDD" id="cd04471">
    <property type="entry name" value="S1_RNase_R"/>
    <property type="match status" value="1"/>
</dbReference>
<dbReference type="GO" id="GO:0003723">
    <property type="term" value="F:RNA binding"/>
    <property type="evidence" value="ECO:0007669"/>
    <property type="project" value="UniProtKB-UniRule"/>
</dbReference>
<feature type="compositionally biased region" description="Basic residues" evidence="9">
    <location>
        <begin position="798"/>
        <end position="809"/>
    </location>
</feature>
<evidence type="ECO:0000256" key="6">
    <source>
        <dbReference type="ARBA" id="ARBA00022839"/>
    </source>
</evidence>
<dbReference type="NCBIfam" id="TIGR00358">
    <property type="entry name" value="3_prime_RNase"/>
    <property type="match status" value="1"/>
</dbReference>
<dbReference type="Pfam" id="PF17876">
    <property type="entry name" value="CSD2"/>
    <property type="match status" value="1"/>
</dbReference>
<dbReference type="Gene3D" id="2.40.50.140">
    <property type="entry name" value="Nucleic acid-binding proteins"/>
    <property type="match status" value="2"/>
</dbReference>
<feature type="domain" description="S1 motif" evidence="10">
    <location>
        <begin position="646"/>
        <end position="727"/>
    </location>
</feature>
<sequence length="809" mass="92212">MSPKDPFAAREAEKYEKPIASRELILALIEKNGRPMSRDEIEKTLMLTDEELLEGLRRRLRAMERDGQLVFTRGRTYALPDKLNLIKGYVIGHKDGYGFLRPDSGGSDLFLNQWDMASLMHGDYVLVQPTKTDAKGRQEARLVRLLQSRDMDLVGRYFVENGVGFVVPDDNRIIQDILVPPDATLGARQSQIVVVRVTQRPTGRLNAMGQILEVLGDNMDPGMEIDIAIRKFGIPHEWPQEVLNQIKSLTEEVPEEAKVGRVDLRELPLVTIDGEDARDFDDAVFCERKRSGGWRLWVAIADVSYYVRPGAALDHEAYNRGNSVYFPEFVVPMLPEVLSNGLCSLNPQVDRLCMVCEMTISEAGRLSGYKFYEAVMNSHARLTYTKVAAILDGDLKLREQYAELVPHIEELHKLYHALRTARHQRGAVEFESDETRFIFNAQRKIERIVPLIRNDAHKLIEECMIQANVAAAKFIEKQEAETLFRVHDRPGELKLETFRQFLAELGLELKGGEEPEPMDYAVLAAQVQDRPDVELINTMLLRSMQQAQYSADNIGHFGLALKSYAHFTSPIRRYPDLLLHRAIKYELARQEGNPKNKWTPGGGYHYNYDEISPMGLQCSMTERRADDATRDVADWLKCEYMQDHVGSEFDGVISNVTSFGCFIRLADLNIDGLVHVSTLTNDYYQFDPSRQTLIGENFRRVYRLGDKVKVRVVGVNLDDRKIDLMLVEEPLVFTGKDAKKKQKLLSDIQDKRERSKQRKASADQEKASAPAGKERKQKGKHRTGASDKIERSRSAKKSDRKKRQGKAKK</sequence>
<dbReference type="PROSITE" id="PS01175">
    <property type="entry name" value="RIBONUCLEASE_II"/>
    <property type="match status" value="1"/>
</dbReference>
<dbReference type="InterPro" id="IPR001900">
    <property type="entry name" value="RNase_II/R"/>
</dbReference>